<evidence type="ECO:0000256" key="4">
    <source>
        <dbReference type="ARBA" id="ARBA00023172"/>
    </source>
</evidence>
<evidence type="ECO:0000256" key="2">
    <source>
        <dbReference type="ARBA" id="ARBA00022908"/>
    </source>
</evidence>
<comment type="similarity">
    <text evidence="1">Belongs to the 'phage' integrase family.</text>
</comment>
<keyword evidence="2" id="KW-0229">DNA integration</keyword>
<dbReference type="GO" id="GO:0015074">
    <property type="term" value="P:DNA integration"/>
    <property type="evidence" value="ECO:0007669"/>
    <property type="project" value="UniProtKB-KW"/>
</dbReference>
<dbReference type="Pfam" id="PF22022">
    <property type="entry name" value="Phage_int_M"/>
    <property type="match status" value="1"/>
</dbReference>
<evidence type="ECO:0000313" key="6">
    <source>
        <dbReference type="EMBL" id="SCB33739.1"/>
    </source>
</evidence>
<dbReference type="InterPro" id="IPR050090">
    <property type="entry name" value="Tyrosine_recombinase_XerCD"/>
</dbReference>
<name>A0A1C3W1A7_9BRAD</name>
<dbReference type="Gene3D" id="1.10.150.130">
    <property type="match status" value="1"/>
</dbReference>
<reference evidence="7" key="1">
    <citation type="submission" date="2016-08" db="EMBL/GenBank/DDBJ databases">
        <authorList>
            <person name="Varghese N."/>
            <person name="Submissions Spin"/>
        </authorList>
    </citation>
    <scope>NUCLEOTIDE SEQUENCE [LARGE SCALE GENOMIC DNA]</scope>
    <source>
        <strain evidence="7">ERR11</strain>
    </source>
</reference>
<organism evidence="6 7">
    <name type="scientific">Bradyrhizobium shewense</name>
    <dbReference type="NCBI Taxonomy" id="1761772"/>
    <lineage>
        <taxon>Bacteria</taxon>
        <taxon>Pseudomonadati</taxon>
        <taxon>Pseudomonadota</taxon>
        <taxon>Alphaproteobacteria</taxon>
        <taxon>Hyphomicrobiales</taxon>
        <taxon>Nitrobacteraceae</taxon>
        <taxon>Bradyrhizobium</taxon>
    </lineage>
</organism>
<dbReference type="SUPFAM" id="SSF56349">
    <property type="entry name" value="DNA breaking-rejoining enzymes"/>
    <property type="match status" value="1"/>
</dbReference>
<dbReference type="Pfam" id="PF00589">
    <property type="entry name" value="Phage_integrase"/>
    <property type="match status" value="1"/>
</dbReference>
<evidence type="ECO:0000259" key="5">
    <source>
        <dbReference type="PROSITE" id="PS51898"/>
    </source>
</evidence>
<feature type="domain" description="Tyr recombinase" evidence="5">
    <location>
        <begin position="169"/>
        <end position="340"/>
    </location>
</feature>
<dbReference type="InterPro" id="IPR011010">
    <property type="entry name" value="DNA_brk_join_enz"/>
</dbReference>
<dbReference type="CDD" id="cd00397">
    <property type="entry name" value="DNA_BRE_C"/>
    <property type="match status" value="1"/>
</dbReference>
<dbReference type="InterPro" id="IPR010998">
    <property type="entry name" value="Integrase_recombinase_N"/>
</dbReference>
<dbReference type="InterPro" id="IPR053876">
    <property type="entry name" value="Phage_int_M"/>
</dbReference>
<dbReference type="InterPro" id="IPR002104">
    <property type="entry name" value="Integrase_catalytic"/>
</dbReference>
<evidence type="ECO:0000313" key="7">
    <source>
        <dbReference type="Proteomes" id="UP000199184"/>
    </source>
</evidence>
<dbReference type="PANTHER" id="PTHR30349:SF64">
    <property type="entry name" value="PROPHAGE INTEGRASE INTD-RELATED"/>
    <property type="match status" value="1"/>
</dbReference>
<gene>
    <name evidence="6" type="ORF">GA0061098_1006162</name>
</gene>
<evidence type="ECO:0000256" key="3">
    <source>
        <dbReference type="ARBA" id="ARBA00023125"/>
    </source>
</evidence>
<keyword evidence="4" id="KW-0233">DNA recombination</keyword>
<dbReference type="AlphaFoldDB" id="A0A1C3W1A7"/>
<dbReference type="GO" id="GO:0006310">
    <property type="term" value="P:DNA recombination"/>
    <property type="evidence" value="ECO:0007669"/>
    <property type="project" value="UniProtKB-KW"/>
</dbReference>
<protein>
    <submittedName>
        <fullName evidence="6">Site-specific recombinase XerD</fullName>
    </submittedName>
</protein>
<dbReference type="Gene3D" id="1.10.443.10">
    <property type="entry name" value="Intergrase catalytic core"/>
    <property type="match status" value="1"/>
</dbReference>
<evidence type="ECO:0000256" key="1">
    <source>
        <dbReference type="ARBA" id="ARBA00008857"/>
    </source>
</evidence>
<dbReference type="InterPro" id="IPR013762">
    <property type="entry name" value="Integrase-like_cat_sf"/>
</dbReference>
<dbReference type="GO" id="GO:0003677">
    <property type="term" value="F:DNA binding"/>
    <property type="evidence" value="ECO:0007669"/>
    <property type="project" value="UniProtKB-KW"/>
</dbReference>
<dbReference type="PROSITE" id="PS51898">
    <property type="entry name" value="TYR_RECOMBINASE"/>
    <property type="match status" value="1"/>
</dbReference>
<sequence length="376" mass="42372">MTKRPRHLHVYTDRHGQERIYLRKPGEKRVPLTGPLFSYQFWEAYHRAAQSVAVAIQTDTQPEDRNPAGSVSAAIAGYYGSAEYKQLADSSRSNRRRILERFRKEHGTKSLAKLETKHINAIIDKKADKPAAANELRKLLHIVFEYAIGAGMLTENPIKRAKRVKYVKRSHRAWTDADVEAYRKRWPEGTLQRLGLEVFIHTGLRRSDAVRLGWSHVKDGWITITTVKSRHRKTLNIPIHPTLWRHIKDTPRNQGTFLHTKWGKDRSAKGATNWIRDAAHDAGLPSDSSPHGLRHAICVRLAEAGCTPHQIQAITGHDNLAEIETYTKAVSQKRLAQIAMDSLANPQSGLANIDANILKMLEALALPSGIEPLSPP</sequence>
<dbReference type="Proteomes" id="UP000199184">
    <property type="component" value="Unassembled WGS sequence"/>
</dbReference>
<keyword evidence="3" id="KW-0238">DNA-binding</keyword>
<dbReference type="EMBL" id="FMAI01000006">
    <property type="protein sequence ID" value="SCB33739.1"/>
    <property type="molecule type" value="Genomic_DNA"/>
</dbReference>
<dbReference type="PANTHER" id="PTHR30349">
    <property type="entry name" value="PHAGE INTEGRASE-RELATED"/>
    <property type="match status" value="1"/>
</dbReference>
<accession>A0A1C3W1A7</accession>
<proteinExistence type="inferred from homology"/>
<keyword evidence="7" id="KW-1185">Reference proteome</keyword>